<evidence type="ECO:0000256" key="7">
    <source>
        <dbReference type="ARBA" id="ARBA00023065"/>
    </source>
</evidence>
<comment type="function">
    <text evidence="12">Fluoride-specific ion channel. Important for reducing fluoride concentration in the cell, thus reducing its toxicity.</text>
</comment>
<evidence type="ECO:0000256" key="12">
    <source>
        <dbReference type="HAMAP-Rule" id="MF_00454"/>
    </source>
</evidence>
<dbReference type="NCBIfam" id="TIGR00494">
    <property type="entry name" value="crcB"/>
    <property type="match status" value="1"/>
</dbReference>
<comment type="caution">
    <text evidence="13">The sequence shown here is derived from an EMBL/GenBank/DDBJ whole genome shotgun (WGS) entry which is preliminary data.</text>
</comment>
<dbReference type="HAMAP" id="MF_00454">
    <property type="entry name" value="FluC"/>
    <property type="match status" value="1"/>
</dbReference>
<evidence type="ECO:0000256" key="11">
    <source>
        <dbReference type="ARBA" id="ARBA00035585"/>
    </source>
</evidence>
<dbReference type="InterPro" id="IPR003691">
    <property type="entry name" value="FluC"/>
</dbReference>
<name>A0A246S3H3_9GAMM</name>
<comment type="subcellular location">
    <subcellularLocation>
        <location evidence="1 12">Cell membrane</location>
        <topology evidence="1 12">Multi-pass membrane protein</topology>
    </subcellularLocation>
</comment>
<evidence type="ECO:0000313" key="14">
    <source>
        <dbReference type="Proteomes" id="UP000197334"/>
    </source>
</evidence>
<feature type="binding site" evidence="12">
    <location>
        <position position="81"/>
    </location>
    <ligand>
        <name>Na(+)</name>
        <dbReference type="ChEBI" id="CHEBI:29101"/>
        <note>structural</note>
    </ligand>
</feature>
<dbReference type="GO" id="GO:0046872">
    <property type="term" value="F:metal ion binding"/>
    <property type="evidence" value="ECO:0007669"/>
    <property type="project" value="UniProtKB-KW"/>
</dbReference>
<evidence type="ECO:0000256" key="6">
    <source>
        <dbReference type="ARBA" id="ARBA00023053"/>
    </source>
</evidence>
<dbReference type="GO" id="GO:0062054">
    <property type="term" value="F:fluoride channel activity"/>
    <property type="evidence" value="ECO:0007669"/>
    <property type="project" value="UniProtKB-UniRule"/>
</dbReference>
<comment type="similarity">
    <text evidence="10 12">Belongs to the fluoride channel Fluc/FEX (TC 1.A.43) family.</text>
</comment>
<evidence type="ECO:0000256" key="8">
    <source>
        <dbReference type="ARBA" id="ARBA00023136"/>
    </source>
</evidence>
<evidence type="ECO:0000256" key="9">
    <source>
        <dbReference type="ARBA" id="ARBA00023303"/>
    </source>
</evidence>
<proteinExistence type="inferred from homology"/>
<feature type="transmembrane region" description="Helical" evidence="12">
    <location>
        <begin position="6"/>
        <end position="25"/>
    </location>
</feature>
<accession>A0A246S3H3</accession>
<keyword evidence="14" id="KW-1185">Reference proteome</keyword>
<keyword evidence="3" id="KW-0997">Cell inner membrane</keyword>
<dbReference type="AlphaFoldDB" id="A0A246S3H3"/>
<organism evidence="13 14">
    <name type="scientific">Halomonas campaniensis</name>
    <dbReference type="NCBI Taxonomy" id="213554"/>
    <lineage>
        <taxon>Bacteria</taxon>
        <taxon>Pseudomonadati</taxon>
        <taxon>Pseudomonadota</taxon>
        <taxon>Gammaproteobacteria</taxon>
        <taxon>Oceanospirillales</taxon>
        <taxon>Halomonadaceae</taxon>
        <taxon>Halomonas</taxon>
    </lineage>
</organism>
<evidence type="ECO:0000256" key="1">
    <source>
        <dbReference type="ARBA" id="ARBA00004651"/>
    </source>
</evidence>
<evidence type="ECO:0000256" key="3">
    <source>
        <dbReference type="ARBA" id="ARBA00022519"/>
    </source>
</evidence>
<gene>
    <name evidence="12" type="primary">fluC</name>
    <name evidence="12" type="synonym">crcB</name>
    <name evidence="13" type="ORF">JI62_03715</name>
</gene>
<sequence length="133" mass="13449">MGHGLTSVLLVALGGALGGMGRFAISNLLARYLGKAFPWGTLAVNASGAFLAGWMLGSLGIASAPSPLWLFTVAGLLGGYTTVSSFSLQTIELWQGGQQLRASVNIGATLLLGLTMVSIGWLLSGASLPGATL</sequence>
<dbReference type="STRING" id="213554.FF32_01685"/>
<dbReference type="OrthoDB" id="9806299at2"/>
<feature type="binding site" evidence="12">
    <location>
        <position position="78"/>
    </location>
    <ligand>
        <name>Na(+)</name>
        <dbReference type="ChEBI" id="CHEBI:29101"/>
        <note>structural</note>
    </ligand>
</feature>
<feature type="transmembrane region" description="Helical" evidence="12">
    <location>
        <begin position="100"/>
        <end position="123"/>
    </location>
</feature>
<dbReference type="Pfam" id="PF02537">
    <property type="entry name" value="CRCB"/>
    <property type="match status" value="1"/>
</dbReference>
<keyword evidence="4 12" id="KW-0812">Transmembrane</keyword>
<comment type="activity regulation">
    <text evidence="12">Na(+) is not transported, but it plays an essential structural role and its presence is essential for fluoride channel function.</text>
</comment>
<evidence type="ECO:0000256" key="2">
    <source>
        <dbReference type="ARBA" id="ARBA00022475"/>
    </source>
</evidence>
<evidence type="ECO:0000256" key="5">
    <source>
        <dbReference type="ARBA" id="ARBA00022989"/>
    </source>
</evidence>
<dbReference type="PANTHER" id="PTHR28259">
    <property type="entry name" value="FLUORIDE EXPORT PROTEIN 1-RELATED"/>
    <property type="match status" value="1"/>
</dbReference>
<keyword evidence="9 12" id="KW-0407">Ion channel</keyword>
<evidence type="ECO:0000313" key="13">
    <source>
        <dbReference type="EMBL" id="OWV30974.1"/>
    </source>
</evidence>
<dbReference type="EMBL" id="JPUA01000010">
    <property type="protein sequence ID" value="OWV30974.1"/>
    <property type="molecule type" value="Genomic_DNA"/>
</dbReference>
<feature type="transmembrane region" description="Helical" evidence="12">
    <location>
        <begin position="68"/>
        <end position="88"/>
    </location>
</feature>
<protein>
    <recommendedName>
        <fullName evidence="12">Fluoride-specific ion channel FluC</fullName>
    </recommendedName>
</protein>
<keyword evidence="5 12" id="KW-1133">Transmembrane helix</keyword>
<dbReference type="RefSeq" id="WP_088698887.1">
    <property type="nucleotide sequence ID" value="NZ_JPUA01000010.1"/>
</dbReference>
<feature type="transmembrane region" description="Helical" evidence="12">
    <location>
        <begin position="37"/>
        <end position="56"/>
    </location>
</feature>
<keyword evidence="6 12" id="KW-0915">Sodium</keyword>
<keyword evidence="12" id="KW-0479">Metal-binding</keyword>
<evidence type="ECO:0000256" key="10">
    <source>
        <dbReference type="ARBA" id="ARBA00035120"/>
    </source>
</evidence>
<dbReference type="Proteomes" id="UP000197334">
    <property type="component" value="Unassembled WGS sequence"/>
</dbReference>
<dbReference type="PANTHER" id="PTHR28259:SF1">
    <property type="entry name" value="FLUORIDE EXPORT PROTEIN 1-RELATED"/>
    <property type="match status" value="1"/>
</dbReference>
<keyword evidence="7 12" id="KW-0406">Ion transport</keyword>
<comment type="catalytic activity">
    <reaction evidence="11">
        <text>fluoride(in) = fluoride(out)</text>
        <dbReference type="Rhea" id="RHEA:76159"/>
        <dbReference type="ChEBI" id="CHEBI:17051"/>
    </reaction>
    <physiologicalReaction direction="left-to-right" evidence="11">
        <dbReference type="Rhea" id="RHEA:76160"/>
    </physiologicalReaction>
</comment>
<dbReference type="GO" id="GO:0005886">
    <property type="term" value="C:plasma membrane"/>
    <property type="evidence" value="ECO:0007669"/>
    <property type="project" value="UniProtKB-SubCell"/>
</dbReference>
<keyword evidence="12" id="KW-0813">Transport</keyword>
<reference evidence="13 14" key="1">
    <citation type="submission" date="2014-08" db="EMBL/GenBank/DDBJ databases">
        <title>Draft genome sequence of a novel L-asparaginase producing marine bacterium, Halomonas campaniensis.</title>
        <authorList>
            <person name="Sundarakrishnan B."/>
            <person name="Moushumi Priya A."/>
            <person name="Raman G."/>
            <person name="Sakthivel N."/>
            <person name="Park S."/>
            <person name="Jayachandran S."/>
        </authorList>
    </citation>
    <scope>NUCLEOTIDE SEQUENCE [LARGE SCALE GENOMIC DNA]</scope>
    <source>
        <strain evidence="13 14">SK03</strain>
    </source>
</reference>
<keyword evidence="2 12" id="KW-1003">Cell membrane</keyword>
<keyword evidence="8 12" id="KW-0472">Membrane</keyword>
<dbReference type="GO" id="GO:0140114">
    <property type="term" value="P:cellular detoxification of fluoride"/>
    <property type="evidence" value="ECO:0007669"/>
    <property type="project" value="UniProtKB-UniRule"/>
</dbReference>
<evidence type="ECO:0000256" key="4">
    <source>
        <dbReference type="ARBA" id="ARBA00022692"/>
    </source>
</evidence>